<proteinExistence type="predicted"/>
<evidence type="ECO:0000313" key="2">
    <source>
        <dbReference type="EMBL" id="CEO55404.1"/>
    </source>
</evidence>
<dbReference type="Pfam" id="PF01738">
    <property type="entry name" value="DLH"/>
    <property type="match status" value="1"/>
</dbReference>
<dbReference type="InterPro" id="IPR002925">
    <property type="entry name" value="Dienelactn_hydro"/>
</dbReference>
<dbReference type="InterPro" id="IPR050261">
    <property type="entry name" value="FrsA_esterase"/>
</dbReference>
<organism evidence="2">
    <name type="scientific">Bionectria ochroleuca</name>
    <name type="common">Gliocladium roseum</name>
    <dbReference type="NCBI Taxonomy" id="29856"/>
    <lineage>
        <taxon>Eukaryota</taxon>
        <taxon>Fungi</taxon>
        <taxon>Dikarya</taxon>
        <taxon>Ascomycota</taxon>
        <taxon>Pezizomycotina</taxon>
        <taxon>Sordariomycetes</taxon>
        <taxon>Hypocreomycetidae</taxon>
        <taxon>Hypocreales</taxon>
        <taxon>Bionectriaceae</taxon>
        <taxon>Clonostachys</taxon>
    </lineage>
</organism>
<dbReference type="Gene3D" id="1.20.1440.110">
    <property type="entry name" value="acylaminoacyl peptidase"/>
    <property type="match status" value="1"/>
</dbReference>
<reference evidence="2" key="1">
    <citation type="submission" date="2015-01" db="EMBL/GenBank/DDBJ databases">
        <authorList>
            <person name="Durling Mikael"/>
        </authorList>
    </citation>
    <scope>NUCLEOTIDE SEQUENCE</scope>
</reference>
<dbReference type="InterPro" id="IPR029058">
    <property type="entry name" value="AB_hydrolase_fold"/>
</dbReference>
<dbReference type="Gene3D" id="3.40.50.1820">
    <property type="entry name" value="alpha/beta hydrolase"/>
    <property type="match status" value="1"/>
</dbReference>
<dbReference type="AlphaFoldDB" id="A0A0B7KE82"/>
<evidence type="ECO:0000259" key="1">
    <source>
        <dbReference type="Pfam" id="PF01738"/>
    </source>
</evidence>
<name>A0A0B7KE82_BIOOC</name>
<accession>A0A0B7KE82</accession>
<dbReference type="GO" id="GO:0016787">
    <property type="term" value="F:hydrolase activity"/>
    <property type="evidence" value="ECO:0007669"/>
    <property type="project" value="InterPro"/>
</dbReference>
<protein>
    <recommendedName>
        <fullName evidence="1">Dienelactone hydrolase domain-containing protein</fullName>
    </recommendedName>
</protein>
<gene>
    <name evidence="2" type="ORF">BN869_000011462_1</name>
</gene>
<dbReference type="EMBL" id="CDPU01000051">
    <property type="protein sequence ID" value="CEO55404.1"/>
    <property type="molecule type" value="Genomic_DNA"/>
</dbReference>
<dbReference type="SUPFAM" id="SSF53474">
    <property type="entry name" value="alpha/beta-Hydrolases"/>
    <property type="match status" value="1"/>
</dbReference>
<dbReference type="PANTHER" id="PTHR22946:SF12">
    <property type="entry name" value="CONIDIAL PIGMENT BIOSYNTHESIS PROTEIN AYG1 (AFU_ORTHOLOGUE AFUA_2G17550)"/>
    <property type="match status" value="1"/>
</dbReference>
<feature type="domain" description="Dienelactone hydrolase" evidence="1">
    <location>
        <begin position="177"/>
        <end position="299"/>
    </location>
</feature>
<dbReference type="PANTHER" id="PTHR22946">
    <property type="entry name" value="DIENELACTONE HYDROLASE DOMAIN-CONTAINING PROTEIN-RELATED"/>
    <property type="match status" value="1"/>
</dbReference>
<sequence length="448" mass="48826">MRSVKSLYVLGAAYVIGALGLNSTPIYALSTDSHFAFVLEEYLALSNAGGASTGEVLRAASQIVPGDFESWYSEFKFLADALHTKATSIDPKRFPVSAREAYFRASSYYRAADFYLHGNQSDPRINSLWNSALADFDAATSLLPIPPIRKNLTANGFTVPIIYFPAQPQYSANGHHGRQPSVKTPTVIVGTGYDGNQEALYHTIGRSILERGWNYVSYEGPGQPTVRRQQNAGFIDNWWDVVSPIVDYLETRDDVDTKKVALAGLSFGGILAPRAASREHRISAVLAIDGLMNLQKTINLGDQLTAIFKSGNKTVFDKVMTSVMNNSSMPTNLRWGIAQGTWAFNTTSPFEWFTGLGKVTAEADTLANVTSPVLVAEGEHDTIAPGQAVGMYETLGDLATYNLFRTELGAGEHCQLGAEAQLAQVSLDWLLDVWDKVQIPKNTTGGTY</sequence>